<protein>
    <submittedName>
        <fullName evidence="1">Uncharacterized protein</fullName>
    </submittedName>
</protein>
<evidence type="ECO:0000313" key="1">
    <source>
        <dbReference type="EMBL" id="KAA1426733.1"/>
    </source>
</evidence>
<reference evidence="1 2" key="2">
    <citation type="submission" date="2019-09" db="EMBL/GenBank/DDBJ databases">
        <authorList>
            <person name="Jin C."/>
        </authorList>
    </citation>
    <scope>NUCLEOTIDE SEQUENCE [LARGE SCALE GENOMIC DNA]</scope>
    <source>
        <strain evidence="1 2">BN140041</strain>
    </source>
</reference>
<dbReference type="Proteomes" id="UP000324351">
    <property type="component" value="Unassembled WGS sequence"/>
</dbReference>
<reference evidence="1 2" key="1">
    <citation type="submission" date="2019-09" db="EMBL/GenBank/DDBJ databases">
        <title>Nocardioides panacisoli sp. nov., isolated from the soil of a ginseng field.</title>
        <authorList>
            <person name="Cho C."/>
        </authorList>
    </citation>
    <scope>NUCLEOTIDE SEQUENCE [LARGE SCALE GENOMIC DNA]</scope>
    <source>
        <strain evidence="1 2">BN140041</strain>
    </source>
</reference>
<name>A0A5B1M1D5_9ACTN</name>
<proteinExistence type="predicted"/>
<gene>
    <name evidence="1" type="ORF">F0U47_12215</name>
</gene>
<dbReference type="EMBL" id="VUJW01000006">
    <property type="protein sequence ID" value="KAA1426733.1"/>
    <property type="molecule type" value="Genomic_DNA"/>
</dbReference>
<comment type="caution">
    <text evidence="1">The sequence shown here is derived from an EMBL/GenBank/DDBJ whole genome shotgun (WGS) entry which is preliminary data.</text>
</comment>
<sequence length="166" mass="17419">MPDTETTEMILGVNIVAGGLWFGCVDGDGTQVEDRDDRLRVDYDMLGEARALSELEHSLEAHLTRLGPAAIALLDAGTSNQARAVHVAHRRGQVEAVVLIAAERAGVPITRVTHAAVKKRFDVAPTKPALRSKVAEALGITAPTNWASRAPATAAALVVAAGPADE</sequence>
<dbReference type="InterPro" id="IPR036397">
    <property type="entry name" value="RNaseH_sf"/>
</dbReference>
<dbReference type="AlphaFoldDB" id="A0A5B1M1D5"/>
<keyword evidence="2" id="KW-1185">Reference proteome</keyword>
<dbReference type="RefSeq" id="WP_149750764.1">
    <property type="nucleotide sequence ID" value="NZ_VUJW01000006.1"/>
</dbReference>
<evidence type="ECO:0000313" key="2">
    <source>
        <dbReference type="Proteomes" id="UP000324351"/>
    </source>
</evidence>
<organism evidence="1 2">
    <name type="scientific">Nocardioides antri</name>
    <dbReference type="NCBI Taxonomy" id="2607659"/>
    <lineage>
        <taxon>Bacteria</taxon>
        <taxon>Bacillati</taxon>
        <taxon>Actinomycetota</taxon>
        <taxon>Actinomycetes</taxon>
        <taxon>Propionibacteriales</taxon>
        <taxon>Nocardioidaceae</taxon>
        <taxon>Nocardioides</taxon>
    </lineage>
</organism>
<dbReference type="Gene3D" id="3.30.420.10">
    <property type="entry name" value="Ribonuclease H-like superfamily/Ribonuclease H"/>
    <property type="match status" value="1"/>
</dbReference>
<dbReference type="GO" id="GO:0003676">
    <property type="term" value="F:nucleic acid binding"/>
    <property type="evidence" value="ECO:0007669"/>
    <property type="project" value="InterPro"/>
</dbReference>
<accession>A0A5B1M1D5</accession>